<keyword evidence="4" id="KW-0808">Transferase</keyword>
<dbReference type="Pfam" id="PF02518">
    <property type="entry name" value="HATPase_c"/>
    <property type="match status" value="1"/>
</dbReference>
<evidence type="ECO:0000256" key="6">
    <source>
        <dbReference type="ARBA" id="ARBA00022777"/>
    </source>
</evidence>
<dbReference type="InterPro" id="IPR036097">
    <property type="entry name" value="HisK_dim/P_sf"/>
</dbReference>
<evidence type="ECO:0000313" key="11">
    <source>
        <dbReference type="EMBL" id="KAA9030006.1"/>
    </source>
</evidence>
<gene>
    <name evidence="11" type="ORF">F4V44_02850</name>
</gene>
<dbReference type="Pfam" id="PF00512">
    <property type="entry name" value="HisKA"/>
    <property type="match status" value="1"/>
</dbReference>
<proteinExistence type="predicted"/>
<dbReference type="EC" id="2.7.13.3" evidence="2"/>
<evidence type="ECO:0000313" key="12">
    <source>
        <dbReference type="Proteomes" id="UP000326671"/>
    </source>
</evidence>
<dbReference type="GO" id="GO:0005524">
    <property type="term" value="F:ATP binding"/>
    <property type="evidence" value="ECO:0007669"/>
    <property type="project" value="UniProtKB-KW"/>
</dbReference>
<keyword evidence="7" id="KW-0067">ATP-binding</keyword>
<dbReference type="Gene3D" id="3.30.565.10">
    <property type="entry name" value="Histidine kinase-like ATPase, C-terminal domain"/>
    <property type="match status" value="1"/>
</dbReference>
<dbReference type="GO" id="GO:0000155">
    <property type="term" value="F:phosphorelay sensor kinase activity"/>
    <property type="evidence" value="ECO:0007669"/>
    <property type="project" value="InterPro"/>
</dbReference>
<dbReference type="Gene3D" id="3.30.450.20">
    <property type="entry name" value="PAS domain"/>
    <property type="match status" value="1"/>
</dbReference>
<feature type="coiled-coil region" evidence="9">
    <location>
        <begin position="17"/>
        <end position="54"/>
    </location>
</feature>
<dbReference type="PANTHER" id="PTHR43065:SF46">
    <property type="entry name" value="C4-DICARBOXYLATE TRANSPORT SENSOR PROTEIN DCTB"/>
    <property type="match status" value="1"/>
</dbReference>
<keyword evidence="6" id="KW-0418">Kinase</keyword>
<accession>A0A5J5I3W6</accession>
<dbReference type="OrthoDB" id="9759607at2"/>
<comment type="caution">
    <text evidence="11">The sequence shown here is derived from an EMBL/GenBank/DDBJ whole genome shotgun (WGS) entry which is preliminary data.</text>
</comment>
<evidence type="ECO:0000256" key="7">
    <source>
        <dbReference type="ARBA" id="ARBA00022840"/>
    </source>
</evidence>
<sequence length="407" mass="46714">MTKPFHRKELISRVKTHLSLKHSKDELTKKNQELEKALEVQKQLEEEKDQLTSELIYHRNMLEDTVEMRTKELAAANKRIMNIVESITHGFVALDKEWKYIYVNNHPYFPDKLAASDLLGKKIWDVFPKLEDSDWGKEYLRAMEERVPVHFEAIFPYDDAWYEITVYPFDDGICSFFRDITEKKKYEYEMKRLSGLDLIGQMAAGISHEIRNPMTTVRGFLQLLSSNEECTKFHHYFSLMIDELDRANLIITEFLSMGNTRSAGLLQWDLNSIIQDMAPLLQADASNQDKQVKLELSDIPSLMVNRNEIRQLILNLYRNGLEAMSPGKVITIATFKEESYVVLSVSDQGGGIKPEVLEKIGTPFFSTKDNGTGLGLGVCYGIAARHKAKIEIQTGPEGTTFLVKFEV</sequence>
<dbReference type="InterPro" id="IPR013656">
    <property type="entry name" value="PAS_4"/>
</dbReference>
<dbReference type="PRINTS" id="PR00344">
    <property type="entry name" value="BCTRLSENSOR"/>
</dbReference>
<dbReference type="InterPro" id="IPR005467">
    <property type="entry name" value="His_kinase_dom"/>
</dbReference>
<keyword evidence="12" id="KW-1185">Reference proteome</keyword>
<keyword evidence="8" id="KW-0902">Two-component regulatory system</keyword>
<dbReference type="Gene3D" id="1.10.287.130">
    <property type="match status" value="1"/>
</dbReference>
<evidence type="ECO:0000256" key="4">
    <source>
        <dbReference type="ARBA" id="ARBA00022679"/>
    </source>
</evidence>
<dbReference type="PANTHER" id="PTHR43065">
    <property type="entry name" value="SENSOR HISTIDINE KINASE"/>
    <property type="match status" value="1"/>
</dbReference>
<dbReference type="InterPro" id="IPR035965">
    <property type="entry name" value="PAS-like_dom_sf"/>
</dbReference>
<protein>
    <recommendedName>
        <fullName evidence="2">histidine kinase</fullName>
        <ecNumber evidence="2">2.7.13.3</ecNumber>
    </recommendedName>
</protein>
<dbReference type="SMART" id="SM00387">
    <property type="entry name" value="HATPase_c"/>
    <property type="match status" value="1"/>
</dbReference>
<dbReference type="AlphaFoldDB" id="A0A5J5I3W6"/>
<dbReference type="InterPro" id="IPR036890">
    <property type="entry name" value="HATPase_C_sf"/>
</dbReference>
<dbReference type="CDD" id="cd00082">
    <property type="entry name" value="HisKA"/>
    <property type="match status" value="1"/>
</dbReference>
<dbReference type="InterPro" id="IPR003661">
    <property type="entry name" value="HisK_dim/P_dom"/>
</dbReference>
<organism evidence="11 12">
    <name type="scientific">Niallia endozanthoxylica</name>
    <dbReference type="NCBI Taxonomy" id="2036016"/>
    <lineage>
        <taxon>Bacteria</taxon>
        <taxon>Bacillati</taxon>
        <taxon>Bacillota</taxon>
        <taxon>Bacilli</taxon>
        <taxon>Bacillales</taxon>
        <taxon>Bacillaceae</taxon>
        <taxon>Niallia</taxon>
    </lineage>
</organism>
<evidence type="ECO:0000256" key="3">
    <source>
        <dbReference type="ARBA" id="ARBA00022553"/>
    </source>
</evidence>
<keyword evidence="5" id="KW-0547">Nucleotide-binding</keyword>
<feature type="domain" description="Histidine kinase" evidence="10">
    <location>
        <begin position="205"/>
        <end position="407"/>
    </location>
</feature>
<dbReference type="InterPro" id="IPR003594">
    <property type="entry name" value="HATPase_dom"/>
</dbReference>
<keyword evidence="9" id="KW-0175">Coiled coil</keyword>
<dbReference type="InterPro" id="IPR004358">
    <property type="entry name" value="Sig_transdc_His_kin-like_C"/>
</dbReference>
<dbReference type="EMBL" id="VYKL01000007">
    <property type="protein sequence ID" value="KAA9030006.1"/>
    <property type="molecule type" value="Genomic_DNA"/>
</dbReference>
<dbReference type="Proteomes" id="UP000326671">
    <property type="component" value="Unassembled WGS sequence"/>
</dbReference>
<evidence type="ECO:0000256" key="9">
    <source>
        <dbReference type="SAM" id="Coils"/>
    </source>
</evidence>
<dbReference type="SUPFAM" id="SSF55785">
    <property type="entry name" value="PYP-like sensor domain (PAS domain)"/>
    <property type="match status" value="1"/>
</dbReference>
<name>A0A5J5I3W6_9BACI</name>
<evidence type="ECO:0000259" key="10">
    <source>
        <dbReference type="PROSITE" id="PS50109"/>
    </source>
</evidence>
<dbReference type="Pfam" id="PF08448">
    <property type="entry name" value="PAS_4"/>
    <property type="match status" value="1"/>
</dbReference>
<reference evidence="11 12" key="1">
    <citation type="submission" date="2019-09" db="EMBL/GenBank/DDBJ databases">
        <title>Whole genome sequences of isolates from the Mars Exploration Rovers.</title>
        <authorList>
            <person name="Seuylemezian A."/>
            <person name="Vaishampayan P."/>
        </authorList>
    </citation>
    <scope>NUCLEOTIDE SEQUENCE [LARGE SCALE GENOMIC DNA]</scope>
    <source>
        <strain evidence="11 12">MER_TA_151</strain>
    </source>
</reference>
<dbReference type="SUPFAM" id="SSF55874">
    <property type="entry name" value="ATPase domain of HSP90 chaperone/DNA topoisomerase II/histidine kinase"/>
    <property type="match status" value="1"/>
</dbReference>
<evidence type="ECO:0000256" key="2">
    <source>
        <dbReference type="ARBA" id="ARBA00012438"/>
    </source>
</evidence>
<evidence type="ECO:0000256" key="8">
    <source>
        <dbReference type="ARBA" id="ARBA00023012"/>
    </source>
</evidence>
<keyword evidence="3" id="KW-0597">Phosphoprotein</keyword>
<comment type="catalytic activity">
    <reaction evidence="1">
        <text>ATP + protein L-histidine = ADP + protein N-phospho-L-histidine.</text>
        <dbReference type="EC" id="2.7.13.3"/>
    </reaction>
</comment>
<dbReference type="PROSITE" id="PS50109">
    <property type="entry name" value="HIS_KIN"/>
    <property type="match status" value="1"/>
</dbReference>
<dbReference type="SMART" id="SM00388">
    <property type="entry name" value="HisKA"/>
    <property type="match status" value="1"/>
</dbReference>
<evidence type="ECO:0000256" key="5">
    <source>
        <dbReference type="ARBA" id="ARBA00022741"/>
    </source>
</evidence>
<dbReference type="SUPFAM" id="SSF47384">
    <property type="entry name" value="Homodimeric domain of signal transducing histidine kinase"/>
    <property type="match status" value="1"/>
</dbReference>
<evidence type="ECO:0000256" key="1">
    <source>
        <dbReference type="ARBA" id="ARBA00000085"/>
    </source>
</evidence>